<evidence type="ECO:0000256" key="3">
    <source>
        <dbReference type="SAM" id="MobiDB-lite"/>
    </source>
</evidence>
<keyword evidence="5" id="KW-1185">Reference proteome</keyword>
<organism evidence="4 5">
    <name type="scientific">Corynebacterium suranareeae</name>
    <dbReference type="NCBI Taxonomy" id="2506452"/>
    <lineage>
        <taxon>Bacteria</taxon>
        <taxon>Bacillati</taxon>
        <taxon>Actinomycetota</taxon>
        <taxon>Actinomycetes</taxon>
        <taxon>Mycobacteriales</taxon>
        <taxon>Corynebacteriaceae</taxon>
        <taxon>Corynebacterium</taxon>
    </lineage>
</organism>
<evidence type="ECO:0000313" key="5">
    <source>
        <dbReference type="Proteomes" id="UP000218244"/>
    </source>
</evidence>
<reference evidence="4 5" key="1">
    <citation type="submission" date="2016-02" db="EMBL/GenBank/DDBJ databases">
        <title>Corynebacterium glutamicum N24 whole genome sequencing project.</title>
        <authorList>
            <person name="Matsutani M."/>
            <person name="Nangtapong N."/>
            <person name="Yakushi T."/>
            <person name="Matsushita K."/>
        </authorList>
    </citation>
    <scope>NUCLEOTIDE SEQUENCE [LARGE SCALE GENOMIC DNA]</scope>
    <source>
        <strain evidence="4 5">N24</strain>
    </source>
</reference>
<proteinExistence type="predicted"/>
<gene>
    <name evidence="4" type="ORF">N24_2531</name>
</gene>
<dbReference type="RefSeq" id="WP_096457808.1">
    <property type="nucleotide sequence ID" value="NZ_AP017369.1"/>
</dbReference>
<feature type="compositionally biased region" description="Basic and acidic residues" evidence="3">
    <location>
        <begin position="169"/>
        <end position="184"/>
    </location>
</feature>
<dbReference type="EMBL" id="AP017369">
    <property type="protein sequence ID" value="BAU96793.1"/>
    <property type="molecule type" value="Genomic_DNA"/>
</dbReference>
<evidence type="ECO:0000256" key="1">
    <source>
        <dbReference type="ARBA" id="ARBA00023125"/>
    </source>
</evidence>
<dbReference type="Proteomes" id="UP000218244">
    <property type="component" value="Chromosome"/>
</dbReference>
<protein>
    <submittedName>
        <fullName evidence="4">Single-stranded DNA-binding protein</fullName>
    </submittedName>
</protein>
<dbReference type="AlphaFoldDB" id="A0A160PTZ4"/>
<sequence>MINTPVTIAGRIVSDSVYVDRKDKLDGVLRIRVASSRSYRQGDKWHNVDKVFINVEAWGRLGINSHISLKPGVAVIVQGFLYTNEWEVQSSDPNSDKVEKRQEIRMRATSIGIDMNHYIVGFQETRPNVQNVPEGVEIPNADFEHYPNVDAKLKAKAETAEVTESSSEAENKEENKEPEKEKELAMVGASGGASRGASQKTDEDAPF</sequence>
<dbReference type="InterPro" id="IPR000424">
    <property type="entry name" value="Primosome_PriB/ssb"/>
</dbReference>
<name>A0A160PTZ4_9CORY</name>
<dbReference type="Pfam" id="PF00436">
    <property type="entry name" value="SSB"/>
    <property type="match status" value="1"/>
</dbReference>
<evidence type="ECO:0000256" key="2">
    <source>
        <dbReference type="PROSITE-ProRule" id="PRU00252"/>
    </source>
</evidence>
<keyword evidence="1 2" id="KW-0238">DNA-binding</keyword>
<dbReference type="SUPFAM" id="SSF50249">
    <property type="entry name" value="Nucleic acid-binding proteins"/>
    <property type="match status" value="1"/>
</dbReference>
<accession>A0A160PTZ4</accession>
<dbReference type="PROSITE" id="PS50935">
    <property type="entry name" value="SSB"/>
    <property type="match status" value="1"/>
</dbReference>
<dbReference type="InterPro" id="IPR012340">
    <property type="entry name" value="NA-bd_OB-fold"/>
</dbReference>
<dbReference type="CDD" id="cd04496">
    <property type="entry name" value="SSB_OBF"/>
    <property type="match status" value="1"/>
</dbReference>
<dbReference type="Gene3D" id="2.40.50.140">
    <property type="entry name" value="Nucleic acid-binding proteins"/>
    <property type="match status" value="1"/>
</dbReference>
<dbReference type="KEGG" id="csur:N24_2531"/>
<feature type="region of interest" description="Disordered" evidence="3">
    <location>
        <begin position="155"/>
        <end position="207"/>
    </location>
</feature>
<evidence type="ECO:0000313" key="4">
    <source>
        <dbReference type="EMBL" id="BAU96793.1"/>
    </source>
</evidence>
<dbReference type="GO" id="GO:0003697">
    <property type="term" value="F:single-stranded DNA binding"/>
    <property type="evidence" value="ECO:0007669"/>
    <property type="project" value="InterPro"/>
</dbReference>